<protein>
    <submittedName>
        <fullName evidence="1">Uncharacterized protein</fullName>
    </submittedName>
</protein>
<organism evidence="1 2">
    <name type="scientific">Leptotrichia hongkongensis</name>
    <dbReference type="NCBI Taxonomy" id="554406"/>
    <lineage>
        <taxon>Bacteria</taxon>
        <taxon>Fusobacteriati</taxon>
        <taxon>Fusobacteriota</taxon>
        <taxon>Fusobacteriia</taxon>
        <taxon>Fusobacteriales</taxon>
        <taxon>Leptotrichiaceae</taxon>
        <taxon>Leptotrichia</taxon>
    </lineage>
</organism>
<name>A0A510L920_9FUSO</name>
<accession>A0A510L920</accession>
<dbReference type="RefSeq" id="WP_269472155.1">
    <property type="nucleotide sequence ID" value="NZ_AP019846.1"/>
</dbReference>
<dbReference type="EMBL" id="AP019846">
    <property type="protein sequence ID" value="BBM60157.1"/>
    <property type="molecule type" value="Genomic_DNA"/>
</dbReference>
<gene>
    <name evidence="1" type="ORF">JMUB5056_1751</name>
</gene>
<proteinExistence type="predicted"/>
<evidence type="ECO:0000313" key="1">
    <source>
        <dbReference type="EMBL" id="BBM60157.1"/>
    </source>
</evidence>
<reference evidence="1 2" key="1">
    <citation type="submission" date="2019-07" db="EMBL/GenBank/DDBJ databases">
        <title>Complete Genome Sequence of Leptotrichia hongkongensis Strain JMUB5056.</title>
        <authorList>
            <person name="Watanabe S."/>
            <person name="Cui L."/>
        </authorList>
    </citation>
    <scope>NUCLEOTIDE SEQUENCE [LARGE SCALE GENOMIC DNA]</scope>
    <source>
        <strain evidence="1 2">JMUB5056</strain>
    </source>
</reference>
<dbReference type="Proteomes" id="UP000321561">
    <property type="component" value="Chromosome"/>
</dbReference>
<sequence length="42" mass="4803">MKNEKIMKKVNEILEIFKDLTGAEKDAVLQISQILLELNADD</sequence>
<evidence type="ECO:0000313" key="2">
    <source>
        <dbReference type="Proteomes" id="UP000321561"/>
    </source>
</evidence>
<dbReference type="KEGG" id="lhg:JMUB5056_1751"/>
<dbReference type="AlphaFoldDB" id="A0A510L920"/>